<dbReference type="EMBL" id="JQSG02000006">
    <property type="protein sequence ID" value="OBS08233.1"/>
    <property type="molecule type" value="Genomic_DNA"/>
</dbReference>
<dbReference type="CDD" id="cd17933">
    <property type="entry name" value="DEXSc_RecD-like"/>
    <property type="match status" value="1"/>
</dbReference>
<dbReference type="InterPro" id="IPR014862">
    <property type="entry name" value="TrwC"/>
</dbReference>
<evidence type="ECO:0000256" key="2">
    <source>
        <dbReference type="ARBA" id="ARBA00022840"/>
    </source>
</evidence>
<dbReference type="Pfam" id="PF08751">
    <property type="entry name" value="TrwC"/>
    <property type="match status" value="1"/>
</dbReference>
<evidence type="ECO:0000259" key="3">
    <source>
        <dbReference type="Pfam" id="PF08751"/>
    </source>
</evidence>
<dbReference type="InterPro" id="IPR027417">
    <property type="entry name" value="P-loop_NTPase"/>
</dbReference>
<dbReference type="InterPro" id="IPR050534">
    <property type="entry name" value="Coronavir_polyprotein_1ab"/>
</dbReference>
<sequence length="927" mass="101400">MLSISSRGSAGEAVNYYTHMRDERGRADEYYASEGGGQWFGAGAAALGLIGEVKADMFVMAAEGRSPSGQDLVQGAGSAHRAGWDATFSAPKSVSVLWGLADVTRRMEIQRTHDHAVESALSHIEQEFSLARRGKGGREYESAKLLIGLFRHGTSREQDPQLHTHAFLHNLAMRQDGTWGGIDPLELYRWKMALGAIYRAELAAGMAELGYQVAADGDSFKVCGVPDDVCRYFSKRREQIEAALSEVGMEGSAKASELAALSTRVSKAKDLDAELLHARWQEEASEMGFSADQTLTAKVEPKDIGPMPNPEELLTKATALDAVIESRHIWRTVAVAAQHRGLQLDTIREHVDLVMRSSEILRMVHPETGAVRYTSRALYRQERKIITAAEARSAETHHVVPSALVDSALDRFAAEKGFALSTEQQAAVRYATQSDGAFRVIVGDAGAGKSTAMLAARMAWESNSQRVLGCAISGKAAAGLQEGSGIKSRTIAGLLIALEPSVNEDTDEVHPPREVLSSTDVLVIDEAGMVDSRTMHRIMQHAAIAGCRVVMVGDHKQLQAVSAGGVFRHLAERDSARISEIRRQKAEWAKVAVEEFSRGEAAAAITKFLDRDLVYVEDDQRAAIDRTVDRWVHHSAVVGESETLLMASTNVEVQALNQAARARMSAEHKLTNEVVIQVRDREGRPAGRLQVAEGDRLLAKKNDRATGLKNGDLVTVDRINYTQEGLRILVRLDRTGERVAIDPAEYSQLRHGYAVTTYAAQGATVDRVVALAGGSMTSRESIYVQMSRMRQTAEIIATRQQLRDAAEQLPPTEKMRGLAQTIAAEQFVELPPECDDSFAACRAWLDQHACNVLGIDGRPASDPRLAEMRDLVSAMSASRQKETTLDYVVEQSGLEEAQAMSGSEQQDMVAQAMQEQEDEIVMTMEDW</sequence>
<dbReference type="Gene3D" id="3.40.50.300">
    <property type="entry name" value="P-loop containing nucleotide triphosphate hydrolases"/>
    <property type="match status" value="2"/>
</dbReference>
<comment type="caution">
    <text evidence="4">The sequence shown here is derived from an EMBL/GenBank/DDBJ whole genome shotgun (WGS) entry which is preliminary data.</text>
</comment>
<proteinExistence type="predicted"/>
<accession>A0A1A6C104</accession>
<evidence type="ECO:0000256" key="1">
    <source>
        <dbReference type="ARBA" id="ARBA00022741"/>
    </source>
</evidence>
<dbReference type="GO" id="GO:0005524">
    <property type="term" value="F:ATP binding"/>
    <property type="evidence" value="ECO:0007669"/>
    <property type="project" value="UniProtKB-KW"/>
</dbReference>
<dbReference type="Pfam" id="PF13604">
    <property type="entry name" value="AAA_30"/>
    <property type="match status" value="1"/>
</dbReference>
<reference evidence="4 5" key="1">
    <citation type="journal article" date="2014" name="Genome Announc.">
        <title>Draft Genome Sequence of the Iron-Oxidizing, Acidophilic, and Halotolerant 'Thiobacillus prosperus' Type Strain DSM 5130.</title>
        <authorList>
            <person name="Ossandon F.J."/>
            <person name="Cardenas J.P."/>
            <person name="Corbett M."/>
            <person name="Quatrini R."/>
            <person name="Holmes D.S."/>
            <person name="Watkin E."/>
        </authorList>
    </citation>
    <scope>NUCLEOTIDE SEQUENCE [LARGE SCALE GENOMIC DNA]</scope>
    <source>
        <strain evidence="4 5">DSM 5130</strain>
    </source>
</reference>
<keyword evidence="5" id="KW-1185">Reference proteome</keyword>
<dbReference type="NCBIfam" id="NF041492">
    <property type="entry name" value="MobF"/>
    <property type="match status" value="1"/>
</dbReference>
<evidence type="ECO:0000313" key="4">
    <source>
        <dbReference type="EMBL" id="OBS08233.1"/>
    </source>
</evidence>
<dbReference type="PANTHER" id="PTHR43788">
    <property type="entry name" value="DNA2/NAM7 HELICASE FAMILY MEMBER"/>
    <property type="match status" value="1"/>
</dbReference>
<evidence type="ECO:0000313" key="5">
    <source>
        <dbReference type="Proteomes" id="UP000029273"/>
    </source>
</evidence>
<dbReference type="SUPFAM" id="SSF52540">
    <property type="entry name" value="P-loop containing nucleoside triphosphate hydrolases"/>
    <property type="match status" value="2"/>
</dbReference>
<keyword evidence="2" id="KW-0067">ATP-binding</keyword>
<dbReference type="GO" id="GO:0003678">
    <property type="term" value="F:DNA helicase activity"/>
    <property type="evidence" value="ECO:0007669"/>
    <property type="project" value="UniProtKB-ARBA"/>
</dbReference>
<dbReference type="RefSeq" id="WP_065089706.1">
    <property type="nucleotide sequence ID" value="NZ_JQSG02000006.1"/>
</dbReference>
<dbReference type="AlphaFoldDB" id="A0A1A6C104"/>
<gene>
    <name evidence="4" type="ORF">Thpro_022483</name>
</gene>
<dbReference type="Gene3D" id="2.30.30.940">
    <property type="match status" value="1"/>
</dbReference>
<dbReference type="NCBIfam" id="TIGR02686">
    <property type="entry name" value="relax_trwC"/>
    <property type="match status" value="1"/>
</dbReference>
<dbReference type="OrthoDB" id="1634048at2"/>
<keyword evidence="1" id="KW-0547">Nucleotide-binding</keyword>
<dbReference type="InterPro" id="IPR014059">
    <property type="entry name" value="TraI/TrwC_relax"/>
</dbReference>
<dbReference type="CDD" id="cd18809">
    <property type="entry name" value="SF1_C_RecD"/>
    <property type="match status" value="1"/>
</dbReference>
<protein>
    <submittedName>
        <fullName evidence="4">Conjugative relaxase</fullName>
    </submittedName>
</protein>
<feature type="domain" description="TrwC relaxase" evidence="3">
    <location>
        <begin position="10"/>
        <end position="287"/>
    </location>
</feature>
<dbReference type="SUPFAM" id="SSF55464">
    <property type="entry name" value="Origin of replication-binding domain, RBD-like"/>
    <property type="match status" value="1"/>
</dbReference>
<dbReference type="Proteomes" id="UP000029273">
    <property type="component" value="Unassembled WGS sequence"/>
</dbReference>
<name>A0A1A6C104_9GAMM</name>
<dbReference type="PANTHER" id="PTHR43788:SF6">
    <property type="entry name" value="DNA HELICASE B"/>
    <property type="match status" value="1"/>
</dbReference>
<organism evidence="4 5">
    <name type="scientific">Acidihalobacter prosperus</name>
    <dbReference type="NCBI Taxonomy" id="160660"/>
    <lineage>
        <taxon>Bacteria</taxon>
        <taxon>Pseudomonadati</taxon>
        <taxon>Pseudomonadota</taxon>
        <taxon>Gammaproteobacteria</taxon>
        <taxon>Chromatiales</taxon>
        <taxon>Ectothiorhodospiraceae</taxon>
        <taxon>Acidihalobacter</taxon>
    </lineage>
</organism>